<keyword evidence="2" id="KW-1185">Reference proteome</keyword>
<protein>
    <submittedName>
        <fullName evidence="1">Uncharacterized protein</fullName>
    </submittedName>
</protein>
<evidence type="ECO:0000313" key="1">
    <source>
        <dbReference type="EMBL" id="KYP55913.1"/>
    </source>
</evidence>
<accession>A0A151SMB3</accession>
<evidence type="ECO:0000313" key="2">
    <source>
        <dbReference type="Proteomes" id="UP000075243"/>
    </source>
</evidence>
<reference evidence="1 2" key="1">
    <citation type="journal article" date="2012" name="Nat. Biotechnol.">
        <title>Draft genome sequence of pigeonpea (Cajanus cajan), an orphan legume crop of resource-poor farmers.</title>
        <authorList>
            <person name="Varshney R.K."/>
            <person name="Chen W."/>
            <person name="Li Y."/>
            <person name="Bharti A.K."/>
            <person name="Saxena R.K."/>
            <person name="Schlueter J.A."/>
            <person name="Donoghue M.T."/>
            <person name="Azam S."/>
            <person name="Fan G."/>
            <person name="Whaley A.M."/>
            <person name="Farmer A.D."/>
            <person name="Sheridan J."/>
            <person name="Iwata A."/>
            <person name="Tuteja R."/>
            <person name="Penmetsa R.V."/>
            <person name="Wu W."/>
            <person name="Upadhyaya H.D."/>
            <person name="Yang S.P."/>
            <person name="Shah T."/>
            <person name="Saxena K.B."/>
            <person name="Michael T."/>
            <person name="McCombie W.R."/>
            <person name="Yang B."/>
            <person name="Zhang G."/>
            <person name="Yang H."/>
            <person name="Wang J."/>
            <person name="Spillane C."/>
            <person name="Cook D.R."/>
            <person name="May G.D."/>
            <person name="Xu X."/>
            <person name="Jackson S.A."/>
        </authorList>
    </citation>
    <scope>NUCLEOTIDE SEQUENCE [LARGE SCALE GENOMIC DNA]</scope>
    <source>
        <strain evidence="2">cv. Asha</strain>
    </source>
</reference>
<dbReference type="Proteomes" id="UP000075243">
    <property type="component" value="Chromosome 11"/>
</dbReference>
<dbReference type="AlphaFoldDB" id="A0A151SMB3"/>
<sequence length="119" mass="13952">MKYNNFYNCSIAKEMWDAIRENRSINEMFGRFQKILNRLKSLGTEFSRAYNNLKILENLSKIWEPKGTTISEIGDLKLLTLNELFGPLSYEVHLNKKNHLKASDTIALRVGETNKRREK</sequence>
<dbReference type="Gramene" id="C.cajan_02088.t">
    <property type="protein sequence ID" value="C.cajan_02088.t"/>
    <property type="gene ID" value="C.cajan_02088"/>
</dbReference>
<proteinExistence type="predicted"/>
<name>A0A151SMB3_CAJCA</name>
<dbReference type="EMBL" id="CM003613">
    <property type="protein sequence ID" value="KYP55913.1"/>
    <property type="molecule type" value="Genomic_DNA"/>
</dbReference>
<gene>
    <name evidence="1" type="ORF">KK1_002140</name>
</gene>
<organism evidence="1 2">
    <name type="scientific">Cajanus cajan</name>
    <name type="common">Pigeon pea</name>
    <name type="synonym">Cajanus indicus</name>
    <dbReference type="NCBI Taxonomy" id="3821"/>
    <lineage>
        <taxon>Eukaryota</taxon>
        <taxon>Viridiplantae</taxon>
        <taxon>Streptophyta</taxon>
        <taxon>Embryophyta</taxon>
        <taxon>Tracheophyta</taxon>
        <taxon>Spermatophyta</taxon>
        <taxon>Magnoliopsida</taxon>
        <taxon>eudicotyledons</taxon>
        <taxon>Gunneridae</taxon>
        <taxon>Pentapetalae</taxon>
        <taxon>rosids</taxon>
        <taxon>fabids</taxon>
        <taxon>Fabales</taxon>
        <taxon>Fabaceae</taxon>
        <taxon>Papilionoideae</taxon>
        <taxon>50 kb inversion clade</taxon>
        <taxon>NPAAA clade</taxon>
        <taxon>indigoferoid/millettioid clade</taxon>
        <taxon>Phaseoleae</taxon>
        <taxon>Cajanus</taxon>
    </lineage>
</organism>